<sequence>MINSLQIKLHKGQLDELKDEPASLLNFLNIIFEPLSANYEQLKYALEREFRPEGSPEVVSLNFDRIKFDQNTGQGSFRIVLDIDYAFGCEDLVTHKKNQTSEWTFIVDYKLLIINLYSSPFTDSRTTFDEF</sequence>
<organism evidence="1 2">
    <name type="scientific">Mucilaginibacter gossypii</name>
    <dbReference type="NCBI Taxonomy" id="551996"/>
    <lineage>
        <taxon>Bacteria</taxon>
        <taxon>Pseudomonadati</taxon>
        <taxon>Bacteroidota</taxon>
        <taxon>Sphingobacteriia</taxon>
        <taxon>Sphingobacteriales</taxon>
        <taxon>Sphingobacteriaceae</taxon>
        <taxon>Mucilaginibacter</taxon>
    </lineage>
</organism>
<dbReference type="RefSeq" id="WP_091162835.1">
    <property type="nucleotide sequence ID" value="NZ_FNCG01000001.1"/>
</dbReference>
<evidence type="ECO:0000313" key="1">
    <source>
        <dbReference type="EMBL" id="SDF89039.1"/>
    </source>
</evidence>
<proteinExistence type="predicted"/>
<dbReference type="EMBL" id="FNCG01000001">
    <property type="protein sequence ID" value="SDF89039.1"/>
    <property type="molecule type" value="Genomic_DNA"/>
</dbReference>
<dbReference type="AlphaFoldDB" id="A0A1G7PTV2"/>
<name>A0A1G7PTV2_9SPHI</name>
<reference evidence="2" key="1">
    <citation type="submission" date="2016-10" db="EMBL/GenBank/DDBJ databases">
        <authorList>
            <person name="Varghese N."/>
            <person name="Submissions S."/>
        </authorList>
    </citation>
    <scope>NUCLEOTIDE SEQUENCE [LARGE SCALE GENOMIC DNA]</scope>
    <source>
        <strain evidence="2">Gh-67</strain>
    </source>
</reference>
<gene>
    <name evidence="1" type="ORF">SAMN05192573_101654</name>
</gene>
<dbReference type="Proteomes" id="UP000199705">
    <property type="component" value="Unassembled WGS sequence"/>
</dbReference>
<evidence type="ECO:0000313" key="2">
    <source>
        <dbReference type="Proteomes" id="UP000199705"/>
    </source>
</evidence>
<keyword evidence="2" id="KW-1185">Reference proteome</keyword>
<accession>A0A1G7PTV2</accession>
<protein>
    <submittedName>
        <fullName evidence="1">Uncharacterized protein</fullName>
    </submittedName>
</protein>